<keyword evidence="7" id="KW-1185">Reference proteome</keyword>
<dbReference type="Pfam" id="PF00005">
    <property type="entry name" value="ABC_tran"/>
    <property type="match status" value="1"/>
</dbReference>
<dbReference type="GO" id="GO:0016887">
    <property type="term" value="F:ATP hydrolysis activity"/>
    <property type="evidence" value="ECO:0007669"/>
    <property type="project" value="InterPro"/>
</dbReference>
<dbReference type="PANTHER" id="PTHR43776:SF7">
    <property type="entry name" value="D,D-DIPEPTIDE TRANSPORT ATP-BINDING PROTEIN DDPF-RELATED"/>
    <property type="match status" value="1"/>
</dbReference>
<evidence type="ECO:0000256" key="2">
    <source>
        <dbReference type="ARBA" id="ARBA00022448"/>
    </source>
</evidence>
<gene>
    <name evidence="6" type="ORF">CFP75_03135</name>
</gene>
<name>A0A229S6G7_AMYAL</name>
<comment type="caution">
    <text evidence="6">The sequence shown here is derived from an EMBL/GenBank/DDBJ whole genome shotgun (WGS) entry which is preliminary data.</text>
</comment>
<keyword evidence="4 6" id="KW-0067">ATP-binding</keyword>
<dbReference type="Gene3D" id="3.40.50.300">
    <property type="entry name" value="P-loop containing nucleotide triphosphate hydrolases"/>
    <property type="match status" value="1"/>
</dbReference>
<dbReference type="InterPro" id="IPR027417">
    <property type="entry name" value="P-loop_NTPase"/>
</dbReference>
<dbReference type="SMART" id="SM00382">
    <property type="entry name" value="AAA"/>
    <property type="match status" value="1"/>
</dbReference>
<evidence type="ECO:0000256" key="4">
    <source>
        <dbReference type="ARBA" id="ARBA00022840"/>
    </source>
</evidence>
<dbReference type="RefSeq" id="WP_143267638.1">
    <property type="nucleotide sequence ID" value="NZ_NMQU01000012.1"/>
</dbReference>
<dbReference type="InterPro" id="IPR003593">
    <property type="entry name" value="AAA+_ATPase"/>
</dbReference>
<keyword evidence="3" id="KW-0547">Nucleotide-binding</keyword>
<evidence type="ECO:0000259" key="5">
    <source>
        <dbReference type="PROSITE" id="PS50893"/>
    </source>
</evidence>
<dbReference type="AlphaFoldDB" id="A0A229S6G7"/>
<evidence type="ECO:0000313" key="7">
    <source>
        <dbReference type="Proteomes" id="UP000215563"/>
    </source>
</evidence>
<protein>
    <submittedName>
        <fullName evidence="6">ABC transporter ATP-binding protein</fullName>
    </submittedName>
</protein>
<organism evidence="6 7">
    <name type="scientific">Amycolatopsis alba DSM 44262</name>
    <dbReference type="NCBI Taxonomy" id="1125972"/>
    <lineage>
        <taxon>Bacteria</taxon>
        <taxon>Bacillati</taxon>
        <taxon>Actinomycetota</taxon>
        <taxon>Actinomycetes</taxon>
        <taxon>Pseudonocardiales</taxon>
        <taxon>Pseudonocardiaceae</taxon>
        <taxon>Amycolatopsis</taxon>
    </lineage>
</organism>
<comment type="similarity">
    <text evidence="1">Belongs to the ABC transporter superfamily.</text>
</comment>
<dbReference type="PANTHER" id="PTHR43776">
    <property type="entry name" value="TRANSPORT ATP-BINDING PROTEIN"/>
    <property type="match status" value="1"/>
</dbReference>
<sequence length="204" mass="21521">VEDVDLELAAGSRTTLSGVSGGGKTTLARALAGLTPPSAGTIEVGGVRLPRLARRRDRAQLRAIQYVHQDSRDSFDEFRGVLDQVADTARLLRGLDRAAARLEASEVLDSLGVEPADRRPGKLSGGQLQRCAVARALLAHPRVLICDEVTSALDAASRTRVLDVLTAAVERHGIALLMIGHEDTFADRALTITGGRLGSLTDGG</sequence>
<dbReference type="EMBL" id="NMQU01000012">
    <property type="protein sequence ID" value="OXM54532.1"/>
    <property type="molecule type" value="Genomic_DNA"/>
</dbReference>
<dbReference type="InterPro" id="IPR050319">
    <property type="entry name" value="ABC_transp_ATP-bind"/>
</dbReference>
<dbReference type="GO" id="GO:0005524">
    <property type="term" value="F:ATP binding"/>
    <property type="evidence" value="ECO:0007669"/>
    <property type="project" value="UniProtKB-KW"/>
</dbReference>
<feature type="domain" description="ABC transporter" evidence="5">
    <location>
        <begin position="1"/>
        <end position="204"/>
    </location>
</feature>
<feature type="non-terminal residue" evidence="6">
    <location>
        <position position="1"/>
    </location>
</feature>
<keyword evidence="2" id="KW-0813">Transport</keyword>
<dbReference type="InterPro" id="IPR003439">
    <property type="entry name" value="ABC_transporter-like_ATP-bd"/>
</dbReference>
<reference evidence="6 7" key="1">
    <citation type="submission" date="2017-07" db="EMBL/GenBank/DDBJ databases">
        <title>Amycolatopsis alba DSM 44262 Genome sequencing and assembly.</title>
        <authorList>
            <person name="Kaur N."/>
            <person name="Mayilraj S."/>
        </authorList>
    </citation>
    <scope>NUCLEOTIDE SEQUENCE [LARGE SCALE GENOMIC DNA]</scope>
    <source>
        <strain evidence="6 7">DSM 44262</strain>
    </source>
</reference>
<dbReference type="Proteomes" id="UP000215563">
    <property type="component" value="Unassembled WGS sequence"/>
</dbReference>
<proteinExistence type="inferred from homology"/>
<accession>A0A229S6G7</accession>
<evidence type="ECO:0000256" key="3">
    <source>
        <dbReference type="ARBA" id="ARBA00022741"/>
    </source>
</evidence>
<dbReference type="GO" id="GO:0055085">
    <property type="term" value="P:transmembrane transport"/>
    <property type="evidence" value="ECO:0007669"/>
    <property type="project" value="UniProtKB-ARBA"/>
</dbReference>
<dbReference type="PROSITE" id="PS50893">
    <property type="entry name" value="ABC_TRANSPORTER_2"/>
    <property type="match status" value="1"/>
</dbReference>
<dbReference type="SUPFAM" id="SSF52540">
    <property type="entry name" value="P-loop containing nucleoside triphosphate hydrolases"/>
    <property type="match status" value="1"/>
</dbReference>
<evidence type="ECO:0000256" key="1">
    <source>
        <dbReference type="ARBA" id="ARBA00005417"/>
    </source>
</evidence>
<evidence type="ECO:0000313" key="6">
    <source>
        <dbReference type="EMBL" id="OXM54532.1"/>
    </source>
</evidence>